<dbReference type="EMBL" id="JAWRVI010000099">
    <property type="protein sequence ID" value="KAK4077306.1"/>
    <property type="molecule type" value="Genomic_DNA"/>
</dbReference>
<name>A0ABR0BH74_PURLI</name>
<feature type="region of interest" description="Disordered" evidence="4">
    <location>
        <begin position="399"/>
        <end position="419"/>
    </location>
</feature>
<dbReference type="PANTHER" id="PTHR46040">
    <property type="entry name" value="HIGH MOBILITY GROUP PROTEIN 2"/>
    <property type="match status" value="1"/>
</dbReference>
<keyword evidence="7" id="KW-1185">Reference proteome</keyword>
<comment type="caution">
    <text evidence="6">The sequence shown here is derived from an EMBL/GenBank/DDBJ whole genome shotgun (WGS) entry which is preliminary data.</text>
</comment>
<evidence type="ECO:0000256" key="4">
    <source>
        <dbReference type="SAM" id="MobiDB-lite"/>
    </source>
</evidence>
<protein>
    <recommendedName>
        <fullName evidence="5">HMG box domain-containing protein</fullName>
    </recommendedName>
</protein>
<evidence type="ECO:0000256" key="2">
    <source>
        <dbReference type="ARBA" id="ARBA00023242"/>
    </source>
</evidence>
<evidence type="ECO:0000256" key="1">
    <source>
        <dbReference type="ARBA" id="ARBA00023125"/>
    </source>
</evidence>
<gene>
    <name evidence="6" type="ORF">Purlil1_12342</name>
</gene>
<dbReference type="SUPFAM" id="SSF47095">
    <property type="entry name" value="HMG-box"/>
    <property type="match status" value="1"/>
</dbReference>
<dbReference type="PANTHER" id="PTHR46040:SF3">
    <property type="entry name" value="HIGH MOBILITY GROUP PROTEIN 2"/>
    <property type="match status" value="1"/>
</dbReference>
<keyword evidence="1 3" id="KW-0238">DNA-binding</keyword>
<dbReference type="Gene3D" id="1.10.30.10">
    <property type="entry name" value="High mobility group box domain"/>
    <property type="match status" value="1"/>
</dbReference>
<feature type="region of interest" description="Disordered" evidence="4">
    <location>
        <begin position="196"/>
        <end position="249"/>
    </location>
</feature>
<accession>A0ABR0BH74</accession>
<dbReference type="PROSITE" id="PS50118">
    <property type="entry name" value="HMG_BOX_2"/>
    <property type="match status" value="1"/>
</dbReference>
<dbReference type="InterPro" id="IPR009071">
    <property type="entry name" value="HMG_box_dom"/>
</dbReference>
<evidence type="ECO:0000313" key="6">
    <source>
        <dbReference type="EMBL" id="KAK4077306.1"/>
    </source>
</evidence>
<proteinExistence type="predicted"/>
<dbReference type="Proteomes" id="UP001287286">
    <property type="component" value="Unassembled WGS sequence"/>
</dbReference>
<feature type="DNA-binding region" description="HMG box" evidence="3">
    <location>
        <begin position="112"/>
        <end position="178"/>
    </location>
</feature>
<reference evidence="6 7" key="1">
    <citation type="journal article" date="2024" name="Microbiol. Resour. Announc.">
        <title>Genome annotations for the ascomycete fungi Trichoderma harzianum, Trichoderma aggressivum, and Purpureocillium lilacinum.</title>
        <authorList>
            <person name="Beijen E.P.W."/>
            <person name="Ohm R.A."/>
        </authorList>
    </citation>
    <scope>NUCLEOTIDE SEQUENCE [LARGE SCALE GENOMIC DNA]</scope>
    <source>
        <strain evidence="6 7">CBS 150709</strain>
    </source>
</reference>
<evidence type="ECO:0000313" key="7">
    <source>
        <dbReference type="Proteomes" id="UP001287286"/>
    </source>
</evidence>
<evidence type="ECO:0000256" key="3">
    <source>
        <dbReference type="PROSITE-ProRule" id="PRU00267"/>
    </source>
</evidence>
<evidence type="ECO:0000259" key="5">
    <source>
        <dbReference type="PROSITE" id="PS50118"/>
    </source>
</evidence>
<dbReference type="SUPFAM" id="SSF47769">
    <property type="entry name" value="SAM/Pointed domain"/>
    <property type="match status" value="1"/>
</dbReference>
<keyword evidence="2 3" id="KW-0539">Nucleus</keyword>
<dbReference type="InterPro" id="IPR036910">
    <property type="entry name" value="HMG_box_dom_sf"/>
</dbReference>
<feature type="compositionally biased region" description="Low complexity" evidence="4">
    <location>
        <begin position="220"/>
        <end position="235"/>
    </location>
</feature>
<dbReference type="InterPro" id="IPR013761">
    <property type="entry name" value="SAM/pointed_sf"/>
</dbReference>
<dbReference type="SMART" id="SM00398">
    <property type="entry name" value="HMG"/>
    <property type="match status" value="1"/>
</dbReference>
<dbReference type="InterPro" id="IPR051965">
    <property type="entry name" value="ChromReg_NeuronalGeneExpr"/>
</dbReference>
<organism evidence="6 7">
    <name type="scientific">Purpureocillium lilacinum</name>
    <name type="common">Paecilomyces lilacinus</name>
    <dbReference type="NCBI Taxonomy" id="33203"/>
    <lineage>
        <taxon>Eukaryota</taxon>
        <taxon>Fungi</taxon>
        <taxon>Dikarya</taxon>
        <taxon>Ascomycota</taxon>
        <taxon>Pezizomycotina</taxon>
        <taxon>Sordariomycetes</taxon>
        <taxon>Hypocreomycetidae</taxon>
        <taxon>Hypocreales</taxon>
        <taxon>Ophiocordycipitaceae</taxon>
        <taxon>Purpureocillium</taxon>
    </lineage>
</organism>
<feature type="domain" description="HMG box" evidence="5">
    <location>
        <begin position="112"/>
        <end position="178"/>
    </location>
</feature>
<feature type="region of interest" description="Disordered" evidence="4">
    <location>
        <begin position="326"/>
        <end position="348"/>
    </location>
</feature>
<sequence>MAMQLESILTQLGLAQYLGVLVDEGFDTWEAILDIQESDLYVLSKGKGRALGYETLGFGPRTVMKESPSINASIADIQRFAASIPAGVELMFGFVLTVHWAFSQIKMLLDGPRRVMFAFPTLLADMRESLKDQNLTFVEKAKLVGENWSTLAPDLKAEYNSRAKAEKNLHRLQLEEYQKTDDYRQYSQYLLDFKQKAKGKGEPSNNKRPKLEPRQQEYDSNNNSSAAGGTSESASVISKESGNWKGVQSPAASEVSIGAEPATTCPTESQAYQCRHWVTAWDSDAVLGLLTCAQLTPDVLTFETRTANSRLQPGERYAQLLSLAPGDMERRGSSTSALGPSLAGASRFDTQLDGQEPTTARAAQQLHSHETGNALSGNVPRSPWFPTSKQSRTYLAAAEKSKDWPSPTRGAATNANTQRKQQHVSAVYANGTVGYGFGSASSAFHNMEMEQTREGDVLLRIERCPSTSTHEGVLDGIGALLQADKMGTHQRCCEDDSRT</sequence>
<dbReference type="Gene3D" id="1.10.150.50">
    <property type="entry name" value="Transcription Factor, Ets-1"/>
    <property type="match status" value="1"/>
</dbReference>